<proteinExistence type="predicted"/>
<evidence type="ECO:0000313" key="2">
    <source>
        <dbReference type="Proteomes" id="UP000053660"/>
    </source>
</evidence>
<name>A0A0B1TGX3_OESDE</name>
<protein>
    <submittedName>
        <fullName evidence="1">Uncharacterized protein</fullName>
    </submittedName>
</protein>
<dbReference type="Proteomes" id="UP000053660">
    <property type="component" value="Unassembled WGS sequence"/>
</dbReference>
<keyword evidence="2" id="KW-1185">Reference proteome</keyword>
<reference evidence="1 2" key="1">
    <citation type="submission" date="2014-03" db="EMBL/GenBank/DDBJ databases">
        <title>Draft genome of the hookworm Oesophagostomum dentatum.</title>
        <authorList>
            <person name="Mitreva M."/>
        </authorList>
    </citation>
    <scope>NUCLEOTIDE SEQUENCE [LARGE SCALE GENOMIC DNA]</scope>
    <source>
        <strain evidence="1 2">OD-Hann</strain>
    </source>
</reference>
<dbReference type="EMBL" id="KN549650">
    <property type="protein sequence ID" value="KHJ96509.1"/>
    <property type="molecule type" value="Genomic_DNA"/>
</dbReference>
<dbReference type="OrthoDB" id="6137736at2759"/>
<sequence>MHTIGAAFYKEIHIYESDDRKEEVAKATYGEFLLAHEPRSGRPSTVNNEDIKLAIEQDSSQTCHDLTLRFNIQSIGSEQTDFES</sequence>
<dbReference type="AlphaFoldDB" id="A0A0B1TGX3"/>
<gene>
    <name evidence="1" type="ORF">OESDEN_03533</name>
</gene>
<organism evidence="1 2">
    <name type="scientific">Oesophagostomum dentatum</name>
    <name type="common">Nodular worm</name>
    <dbReference type="NCBI Taxonomy" id="61180"/>
    <lineage>
        <taxon>Eukaryota</taxon>
        <taxon>Metazoa</taxon>
        <taxon>Ecdysozoa</taxon>
        <taxon>Nematoda</taxon>
        <taxon>Chromadorea</taxon>
        <taxon>Rhabditida</taxon>
        <taxon>Rhabditina</taxon>
        <taxon>Rhabditomorpha</taxon>
        <taxon>Strongyloidea</taxon>
        <taxon>Strongylidae</taxon>
        <taxon>Oesophagostomum</taxon>
    </lineage>
</organism>
<accession>A0A0B1TGX3</accession>
<evidence type="ECO:0000313" key="1">
    <source>
        <dbReference type="EMBL" id="KHJ96509.1"/>
    </source>
</evidence>